<evidence type="ECO:0000313" key="4">
    <source>
        <dbReference type="Proteomes" id="UP001183388"/>
    </source>
</evidence>
<keyword evidence="1" id="KW-0732">Signal</keyword>
<dbReference type="Pfam" id="PF12740">
    <property type="entry name" value="PETase"/>
    <property type="match status" value="1"/>
</dbReference>
<organism evidence="3 4">
    <name type="scientific">Streptomyces boetiae</name>
    <dbReference type="NCBI Taxonomy" id="3075541"/>
    <lineage>
        <taxon>Bacteria</taxon>
        <taxon>Bacillati</taxon>
        <taxon>Actinomycetota</taxon>
        <taxon>Actinomycetes</taxon>
        <taxon>Kitasatosporales</taxon>
        <taxon>Streptomycetaceae</taxon>
        <taxon>Streptomyces</taxon>
    </lineage>
</organism>
<evidence type="ECO:0000313" key="3">
    <source>
        <dbReference type="EMBL" id="MDT0309380.1"/>
    </source>
</evidence>
<dbReference type="InterPro" id="IPR029058">
    <property type="entry name" value="AB_hydrolase_fold"/>
</dbReference>
<dbReference type="Gene3D" id="3.40.50.1820">
    <property type="entry name" value="alpha/beta hydrolase"/>
    <property type="match status" value="1"/>
</dbReference>
<dbReference type="PROSITE" id="PS51318">
    <property type="entry name" value="TAT"/>
    <property type="match status" value="1"/>
</dbReference>
<evidence type="ECO:0000256" key="1">
    <source>
        <dbReference type="SAM" id="SignalP"/>
    </source>
</evidence>
<dbReference type="PANTHER" id="PTHR33428">
    <property type="entry name" value="CHLOROPHYLLASE-2, CHLOROPLASTIC"/>
    <property type="match status" value="1"/>
</dbReference>
<dbReference type="Proteomes" id="UP001183388">
    <property type="component" value="Unassembled WGS sequence"/>
</dbReference>
<dbReference type="InterPro" id="IPR006311">
    <property type="entry name" value="TAT_signal"/>
</dbReference>
<feature type="domain" description="PET hydrolase/cutinase-like" evidence="2">
    <location>
        <begin position="89"/>
        <end position="261"/>
    </location>
</feature>
<feature type="chain" id="PRO_5047061001" description="PET hydrolase/cutinase-like domain-containing protein" evidence="1">
    <location>
        <begin position="23"/>
        <end position="285"/>
    </location>
</feature>
<accession>A0ABU2LCS1</accession>
<dbReference type="InterPro" id="IPR041127">
    <property type="entry name" value="PET_hydrolase/cutinase-like"/>
</dbReference>
<protein>
    <recommendedName>
        <fullName evidence="2">PET hydrolase/cutinase-like domain-containing protein</fullName>
    </recommendedName>
</protein>
<dbReference type="EMBL" id="JAVREN010000036">
    <property type="protein sequence ID" value="MDT0309380.1"/>
    <property type="molecule type" value="Genomic_DNA"/>
</dbReference>
<proteinExistence type="predicted"/>
<keyword evidence="4" id="KW-1185">Reference proteome</keyword>
<gene>
    <name evidence="3" type="ORF">RM780_20800</name>
</gene>
<sequence>MRKTTRRGLLAAAGAGALGLWAAWPGQATGSVEQRFIARGPHSPATVTAEDGVRVYRPARLGANGLRHPVLTWGNGSWATPDYYGRLLEHLAGWGFVVAAAEETFTGTGEEILAAARHVLALNDDPRSDLHNRLDPRRVAAAGHSQGAGGAVNATVNGRGLITALATVALPDEFWIWVPEHRISPQSVRVPTFLIGGSTDYVMAPPQTQRRYYDRVAGPAALGILTGADHDEVADDGGRYRGYLTAWLRYQLLSDSRAATAFTGPAELLTNPAWRDQATKRLRAP</sequence>
<comment type="caution">
    <text evidence="3">The sequence shown here is derived from an EMBL/GenBank/DDBJ whole genome shotgun (WGS) entry which is preliminary data.</text>
</comment>
<evidence type="ECO:0000259" key="2">
    <source>
        <dbReference type="Pfam" id="PF12740"/>
    </source>
</evidence>
<name>A0ABU2LCS1_9ACTN</name>
<dbReference type="SUPFAM" id="SSF53474">
    <property type="entry name" value="alpha/beta-Hydrolases"/>
    <property type="match status" value="1"/>
</dbReference>
<feature type="signal peptide" evidence="1">
    <location>
        <begin position="1"/>
        <end position="22"/>
    </location>
</feature>
<dbReference type="PANTHER" id="PTHR33428:SF14">
    <property type="entry name" value="CARBOXYLESTERASE TYPE B DOMAIN-CONTAINING PROTEIN"/>
    <property type="match status" value="1"/>
</dbReference>
<dbReference type="RefSeq" id="WP_311632341.1">
    <property type="nucleotide sequence ID" value="NZ_JAVREN010000036.1"/>
</dbReference>
<reference evidence="4" key="1">
    <citation type="submission" date="2023-07" db="EMBL/GenBank/DDBJ databases">
        <title>30 novel species of actinomycetes from the DSMZ collection.</title>
        <authorList>
            <person name="Nouioui I."/>
        </authorList>
    </citation>
    <scope>NUCLEOTIDE SEQUENCE [LARGE SCALE GENOMIC DNA]</scope>
    <source>
        <strain evidence="4">DSM 44917</strain>
    </source>
</reference>